<dbReference type="Gene3D" id="4.10.75.10">
    <property type="entry name" value="Elafin-like"/>
    <property type="match status" value="1"/>
</dbReference>
<dbReference type="FunFam" id="4.10.75.10:FF:000001">
    <property type="entry name" value="Anosmin 1"/>
    <property type="match status" value="1"/>
</dbReference>
<dbReference type="InterPro" id="IPR036645">
    <property type="entry name" value="Elafin-like_sf"/>
</dbReference>
<dbReference type="GO" id="GO:0005576">
    <property type="term" value="C:extracellular region"/>
    <property type="evidence" value="ECO:0007669"/>
    <property type="project" value="InterPro"/>
</dbReference>
<dbReference type="PRINTS" id="PR00003">
    <property type="entry name" value="4DISULPHCORE"/>
</dbReference>
<feature type="signal peptide" evidence="1">
    <location>
        <begin position="1"/>
        <end position="16"/>
    </location>
</feature>
<evidence type="ECO:0000313" key="4">
    <source>
        <dbReference type="Proteomes" id="UP000594220"/>
    </source>
</evidence>
<evidence type="ECO:0000259" key="2">
    <source>
        <dbReference type="PROSITE" id="PS51390"/>
    </source>
</evidence>
<dbReference type="Pfam" id="PF00095">
    <property type="entry name" value="WAP"/>
    <property type="match status" value="1"/>
</dbReference>
<dbReference type="InterPro" id="IPR008197">
    <property type="entry name" value="WAP_dom"/>
</dbReference>
<proteinExistence type="predicted"/>
<name>A0A7M4EZI5_CROPO</name>
<sequence length="69" mass="7572">MNLWCIVLTLWSSSFAEKPGTCPPIKTKCHSVKLPRSCTQDTDCPESMKCCYTGCGLHCVEPCNGKCSL</sequence>
<organism evidence="3 4">
    <name type="scientific">Crocodylus porosus</name>
    <name type="common">Saltwater crocodile</name>
    <name type="synonym">Estuarine crocodile</name>
    <dbReference type="NCBI Taxonomy" id="8502"/>
    <lineage>
        <taxon>Eukaryota</taxon>
        <taxon>Metazoa</taxon>
        <taxon>Chordata</taxon>
        <taxon>Craniata</taxon>
        <taxon>Vertebrata</taxon>
        <taxon>Euteleostomi</taxon>
        <taxon>Archelosauria</taxon>
        <taxon>Archosauria</taxon>
        <taxon>Crocodylia</taxon>
        <taxon>Longirostres</taxon>
        <taxon>Crocodylidae</taxon>
        <taxon>Crocodylus</taxon>
    </lineage>
</organism>
<evidence type="ECO:0000256" key="1">
    <source>
        <dbReference type="SAM" id="SignalP"/>
    </source>
</evidence>
<protein>
    <recommendedName>
        <fullName evidence="2">WAP domain-containing protein</fullName>
    </recommendedName>
</protein>
<reference evidence="3" key="2">
    <citation type="submission" date="2025-09" db="UniProtKB">
        <authorList>
            <consortium name="Ensembl"/>
        </authorList>
    </citation>
    <scope>IDENTIFICATION</scope>
</reference>
<dbReference type="SUPFAM" id="SSF57256">
    <property type="entry name" value="Elafin-like"/>
    <property type="match status" value="1"/>
</dbReference>
<dbReference type="Ensembl" id="ENSCPRT00005020146.1">
    <property type="protein sequence ID" value="ENSCPRP00005017205.1"/>
    <property type="gene ID" value="ENSCPRG00005011984.1"/>
</dbReference>
<dbReference type="AlphaFoldDB" id="A0A7M4EZI5"/>
<keyword evidence="4" id="KW-1185">Reference proteome</keyword>
<keyword evidence="1" id="KW-0732">Signal</keyword>
<dbReference type="Proteomes" id="UP000594220">
    <property type="component" value="Unplaced"/>
</dbReference>
<dbReference type="OMA" id="CVEPCNG"/>
<dbReference type="SMART" id="SM00217">
    <property type="entry name" value="WAP"/>
    <property type="match status" value="1"/>
</dbReference>
<evidence type="ECO:0000313" key="3">
    <source>
        <dbReference type="Ensembl" id="ENSCPRP00005017205.1"/>
    </source>
</evidence>
<reference evidence="3" key="1">
    <citation type="submission" date="2025-08" db="UniProtKB">
        <authorList>
            <consortium name="Ensembl"/>
        </authorList>
    </citation>
    <scope>IDENTIFICATION</scope>
</reference>
<dbReference type="PROSITE" id="PS51390">
    <property type="entry name" value="WAP"/>
    <property type="match status" value="1"/>
</dbReference>
<feature type="chain" id="PRO_5029812305" description="WAP domain-containing protein" evidence="1">
    <location>
        <begin position="17"/>
        <end position="69"/>
    </location>
</feature>
<feature type="domain" description="WAP" evidence="2">
    <location>
        <begin position="15"/>
        <end position="63"/>
    </location>
</feature>
<accession>A0A7M4EZI5</accession>
<dbReference type="GO" id="GO:0030414">
    <property type="term" value="F:peptidase inhibitor activity"/>
    <property type="evidence" value="ECO:0007669"/>
    <property type="project" value="InterPro"/>
</dbReference>